<evidence type="ECO:0000313" key="4">
    <source>
        <dbReference type="Proteomes" id="UP000076881"/>
    </source>
</evidence>
<dbReference type="OrthoDB" id="10616467at2759"/>
<reference evidence="3 4" key="1">
    <citation type="journal article" date="2016" name="Genome Biol. Evol.">
        <title>Divergent and convergent evolution of fungal pathogenicity.</title>
        <authorList>
            <person name="Shang Y."/>
            <person name="Xiao G."/>
            <person name="Zheng P."/>
            <person name="Cen K."/>
            <person name="Zhan S."/>
            <person name="Wang C."/>
        </authorList>
    </citation>
    <scope>NUCLEOTIDE SEQUENCE [LARGE SCALE GENOMIC DNA]</scope>
    <source>
        <strain evidence="3 4">RCEF 1005</strain>
    </source>
</reference>
<accession>A0A168ITK9</accession>
<organism evidence="3 4">
    <name type="scientific">Akanthomyces lecanii RCEF 1005</name>
    <dbReference type="NCBI Taxonomy" id="1081108"/>
    <lineage>
        <taxon>Eukaryota</taxon>
        <taxon>Fungi</taxon>
        <taxon>Dikarya</taxon>
        <taxon>Ascomycota</taxon>
        <taxon>Pezizomycotina</taxon>
        <taxon>Sordariomycetes</taxon>
        <taxon>Hypocreomycetidae</taxon>
        <taxon>Hypocreales</taxon>
        <taxon>Cordycipitaceae</taxon>
        <taxon>Akanthomyces</taxon>
        <taxon>Cordyceps confragosa</taxon>
    </lineage>
</organism>
<name>A0A168ITK9_CORDF</name>
<keyword evidence="2" id="KW-0732">Signal</keyword>
<feature type="compositionally biased region" description="Basic and acidic residues" evidence="1">
    <location>
        <begin position="33"/>
        <end position="83"/>
    </location>
</feature>
<evidence type="ECO:0000313" key="3">
    <source>
        <dbReference type="EMBL" id="OAA79645.1"/>
    </source>
</evidence>
<comment type="caution">
    <text evidence="3">The sequence shown here is derived from an EMBL/GenBank/DDBJ whole genome shotgun (WGS) entry which is preliminary data.</text>
</comment>
<dbReference type="Proteomes" id="UP000076881">
    <property type="component" value="Unassembled WGS sequence"/>
</dbReference>
<sequence>MKSQSFLQVAFTLASVGQARPTQSSPGTIEGWNDTHDRAGDKRSDNGIEGWNDTHDCAGNKRSDGSVEGWNDTHDRAGDKRSN</sequence>
<evidence type="ECO:0000256" key="2">
    <source>
        <dbReference type="SAM" id="SignalP"/>
    </source>
</evidence>
<evidence type="ECO:0000256" key="1">
    <source>
        <dbReference type="SAM" id="MobiDB-lite"/>
    </source>
</evidence>
<dbReference type="EMBL" id="AZHF01000002">
    <property type="protein sequence ID" value="OAA79645.1"/>
    <property type="molecule type" value="Genomic_DNA"/>
</dbReference>
<feature type="region of interest" description="Disordered" evidence="1">
    <location>
        <begin position="13"/>
        <end position="83"/>
    </location>
</feature>
<protein>
    <submittedName>
        <fullName evidence="3">Uncharacterized protein</fullName>
    </submittedName>
</protein>
<feature type="signal peptide" evidence="2">
    <location>
        <begin position="1"/>
        <end position="19"/>
    </location>
</feature>
<dbReference type="AlphaFoldDB" id="A0A168ITK9"/>
<proteinExistence type="predicted"/>
<keyword evidence="4" id="KW-1185">Reference proteome</keyword>
<gene>
    <name evidence="3" type="ORF">LEL_03131</name>
</gene>
<feature type="chain" id="PRO_5007897920" evidence="2">
    <location>
        <begin position="20"/>
        <end position="83"/>
    </location>
</feature>